<dbReference type="EMBL" id="FO082820">
    <property type="protein sequence ID" value="CCF18338.1"/>
    <property type="molecule type" value="Genomic_DNA"/>
</dbReference>
<dbReference type="SUPFAM" id="SSF46785">
    <property type="entry name" value="Winged helix' DNA-binding domain"/>
    <property type="match status" value="1"/>
</dbReference>
<organism evidence="2 3">
    <name type="scientific">Pseudorhizobium banfieldiae</name>
    <dbReference type="NCBI Taxonomy" id="1125847"/>
    <lineage>
        <taxon>Bacteria</taxon>
        <taxon>Pseudomonadati</taxon>
        <taxon>Pseudomonadota</taxon>
        <taxon>Alphaproteobacteria</taxon>
        <taxon>Hyphomicrobiales</taxon>
        <taxon>Rhizobiaceae</taxon>
        <taxon>Rhizobium/Agrobacterium group</taxon>
        <taxon>Pseudorhizobium</taxon>
    </lineage>
</organism>
<dbReference type="KEGG" id="rht:NT26_0614"/>
<evidence type="ECO:0000313" key="2">
    <source>
        <dbReference type="EMBL" id="CCF18338.1"/>
    </source>
</evidence>
<dbReference type="InterPro" id="IPR039422">
    <property type="entry name" value="MarR/SlyA-like"/>
</dbReference>
<dbReference type="PROSITE" id="PS50995">
    <property type="entry name" value="HTH_MARR_2"/>
    <property type="match status" value="1"/>
</dbReference>
<dbReference type="Proteomes" id="UP000010792">
    <property type="component" value="Chromosome"/>
</dbReference>
<evidence type="ECO:0000313" key="3">
    <source>
        <dbReference type="Proteomes" id="UP000010792"/>
    </source>
</evidence>
<reference evidence="2 3" key="1">
    <citation type="journal article" date="2013" name="Genome Biol. Evol.">
        <title>Life in an arsenic-containing gold mine: genome and physiology of the autotrophic arsenite-oxidizing bacterium rhizobium sp. NT-26.</title>
        <authorList>
            <person name="Andres J."/>
            <person name="Arsene-Ploetze F."/>
            <person name="Barbe V."/>
            <person name="Brochier-Armanet C."/>
            <person name="Cleiss-Arnold J."/>
            <person name="Coppee J.Y."/>
            <person name="Dillies M.A."/>
            <person name="Geist"/>
            <person name="L"/>
            <person name="Joublin A."/>
            <person name="Koechler S."/>
            <person name="Lassalle F."/>
            <person name="Marchal M."/>
            <person name="Medigue C."/>
            <person name="Muller D."/>
            <person name="Nesme X."/>
            <person name="Plewniak F."/>
            <person name="Proux C."/>
            <person name="Ramirez-Bahena M.H."/>
            <person name="Schenowitz C."/>
            <person name="Sismeiro O."/>
            <person name="Vallenet D."/>
            <person name="Santini J.M."/>
            <person name="Bertin P.N."/>
        </authorList>
    </citation>
    <scope>NUCLEOTIDE SEQUENCE [LARGE SCALE GENOMIC DNA]</scope>
    <source>
        <strain evidence="2 3">NT-26</strain>
    </source>
</reference>
<gene>
    <name evidence="2" type="ORF">NT26_0614</name>
</gene>
<name>L0NB68_9HYPH</name>
<dbReference type="InterPro" id="IPR000835">
    <property type="entry name" value="HTH_MarR-typ"/>
</dbReference>
<dbReference type="PANTHER" id="PTHR33164:SF95">
    <property type="entry name" value="TRANSCRIPTIONAL REGULATOR"/>
    <property type="match status" value="1"/>
</dbReference>
<protein>
    <submittedName>
        <fullName evidence="2">Putative transcriptional regulatory protein, MarR family</fullName>
    </submittedName>
</protein>
<dbReference type="Gene3D" id="1.10.10.10">
    <property type="entry name" value="Winged helix-like DNA-binding domain superfamily/Winged helix DNA-binding domain"/>
    <property type="match status" value="1"/>
</dbReference>
<keyword evidence="3" id="KW-1185">Reference proteome</keyword>
<dbReference type="OrthoDB" id="7349109at2"/>
<dbReference type="SMART" id="SM00347">
    <property type="entry name" value="HTH_MARR"/>
    <property type="match status" value="1"/>
</dbReference>
<dbReference type="PRINTS" id="PR00598">
    <property type="entry name" value="HTHMARR"/>
</dbReference>
<dbReference type="Pfam" id="PF01047">
    <property type="entry name" value="MarR"/>
    <property type="match status" value="1"/>
</dbReference>
<proteinExistence type="predicted"/>
<dbReference type="AlphaFoldDB" id="L0NB68"/>
<dbReference type="InterPro" id="IPR036390">
    <property type="entry name" value="WH_DNA-bd_sf"/>
</dbReference>
<feature type="domain" description="HTH marR-type" evidence="1">
    <location>
        <begin position="1"/>
        <end position="139"/>
    </location>
</feature>
<dbReference type="PANTHER" id="PTHR33164">
    <property type="entry name" value="TRANSCRIPTIONAL REGULATOR, MARR FAMILY"/>
    <property type="match status" value="1"/>
</dbReference>
<dbReference type="GO" id="GO:0003700">
    <property type="term" value="F:DNA-binding transcription factor activity"/>
    <property type="evidence" value="ECO:0007669"/>
    <property type="project" value="InterPro"/>
</dbReference>
<accession>L0NB68</accession>
<dbReference type="RefSeq" id="WP_052641794.1">
    <property type="nucleotide sequence ID" value="NZ_FO082820.1"/>
</dbReference>
<dbReference type="InterPro" id="IPR036388">
    <property type="entry name" value="WH-like_DNA-bd_sf"/>
</dbReference>
<evidence type="ECO:0000259" key="1">
    <source>
        <dbReference type="PROSITE" id="PS50995"/>
    </source>
</evidence>
<dbReference type="GO" id="GO:0006950">
    <property type="term" value="P:response to stress"/>
    <property type="evidence" value="ECO:0007669"/>
    <property type="project" value="TreeGrafter"/>
</dbReference>
<dbReference type="STRING" id="1125847.NT26_0614"/>
<sequence length="144" mass="15690">MPDLIELPGHMIRRLQQIAVAVFQSELGAVGSDLTPVQYAALRTINERPGLDQATLAGLIAYDRATIGGVVERLLSKGLIVRDVNAIDRRARVLTIAPKGREMLDLVEPSVQRAQTVMLGGLDESEAAQFMRLLRKTITTGNES</sequence>